<protein>
    <submittedName>
        <fullName evidence="4">IRS-type PTB domain-containing protein</fullName>
    </submittedName>
</protein>
<name>A0A068WU86_ECHGR</name>
<dbReference type="InterPro" id="IPR011993">
    <property type="entry name" value="PH-like_dom_sf"/>
</dbReference>
<dbReference type="Proteomes" id="UP000492820">
    <property type="component" value="Unassembled WGS sequence"/>
</dbReference>
<organism evidence="2">
    <name type="scientific">Echinococcus granulosus</name>
    <name type="common">Hydatid tapeworm</name>
    <dbReference type="NCBI Taxonomy" id="6210"/>
    <lineage>
        <taxon>Eukaryota</taxon>
        <taxon>Metazoa</taxon>
        <taxon>Spiralia</taxon>
        <taxon>Lophotrochozoa</taxon>
        <taxon>Platyhelminthes</taxon>
        <taxon>Cestoda</taxon>
        <taxon>Eucestoda</taxon>
        <taxon>Cyclophyllidea</taxon>
        <taxon>Taeniidae</taxon>
        <taxon>Echinococcus</taxon>
        <taxon>Echinococcus granulosus group</taxon>
    </lineage>
</organism>
<feature type="compositionally biased region" description="Low complexity" evidence="1">
    <location>
        <begin position="1222"/>
        <end position="1243"/>
    </location>
</feature>
<feature type="compositionally biased region" description="Gly residues" evidence="1">
    <location>
        <begin position="725"/>
        <end position="738"/>
    </location>
</feature>
<feature type="region of interest" description="Disordered" evidence="1">
    <location>
        <begin position="458"/>
        <end position="613"/>
    </location>
</feature>
<feature type="region of interest" description="Disordered" evidence="1">
    <location>
        <begin position="651"/>
        <end position="691"/>
    </location>
</feature>
<feature type="region of interest" description="Disordered" evidence="1">
    <location>
        <begin position="62"/>
        <end position="85"/>
    </location>
</feature>
<evidence type="ECO:0000313" key="4">
    <source>
        <dbReference type="WBParaSite" id="EgrG_000086200"/>
    </source>
</evidence>
<feature type="compositionally biased region" description="Low complexity" evidence="1">
    <location>
        <begin position="1070"/>
        <end position="1088"/>
    </location>
</feature>
<feature type="region of interest" description="Disordered" evidence="1">
    <location>
        <begin position="1028"/>
        <end position="1090"/>
    </location>
</feature>
<feature type="compositionally biased region" description="Polar residues" evidence="1">
    <location>
        <begin position="711"/>
        <end position="722"/>
    </location>
</feature>
<proteinExistence type="predicted"/>
<reference evidence="2" key="2">
    <citation type="submission" date="2014-06" db="EMBL/GenBank/DDBJ databases">
        <authorList>
            <person name="Aslett M."/>
        </authorList>
    </citation>
    <scope>NUCLEOTIDE SEQUENCE</scope>
</reference>
<accession>A0A068WU86</accession>
<dbReference type="WBParaSite" id="EgrG_000086200">
    <property type="protein sequence ID" value="EgrG_000086200"/>
    <property type="gene ID" value="EgrG_000086200"/>
</dbReference>
<feature type="region of interest" description="Disordered" evidence="1">
    <location>
        <begin position="705"/>
        <end position="741"/>
    </location>
</feature>
<dbReference type="OrthoDB" id="6236702at2759"/>
<feature type="compositionally biased region" description="Low complexity" evidence="1">
    <location>
        <begin position="489"/>
        <end position="540"/>
    </location>
</feature>
<feature type="compositionally biased region" description="Polar residues" evidence="1">
    <location>
        <begin position="1251"/>
        <end position="1264"/>
    </location>
</feature>
<sequence length="1414" mass="147793">MVDMDPILEGYVQYRDGKKWKRRYCVLCSPSKSLSVLHLYFGKSINDFNAAFRSSQGSIAASSSALGPSTNTANTNSTSGSGSKPTVSVFHSLTTRSNYYCNLPHPQSHAYYVADPVTEMCNQAERAMVHDLEAAAGRARSLGCPVPLDTVTGFETGCHLSGESNVVLLIGWKTVHPIALPSVDEMFNWAEVLERALIDSSYHVTLCRVGSASDNTSASSCVLGVGGSSYGIVGGSGGLGGGSGAAASVSASSSTTSGIIPTSTVVVGGGNVTSSVSSSSSSSRLQLGLQASLHVQQWRLCLIGEPSAGCQFIAQWRLDALDAAYTMENSSNSGAFSTFGGSAYDPVGGQTFLGFTPPGAQGVFSTSSASYQNDDRFFLEANRAAGKGLTGSYVFQVDGRRLGQLARAIDELMLRRFPALTAPPGTRVLPSTNTDDDSLHLRKSAAIEIRSSGGAEKPLFGASSSSLSPPTGVGGGVGGGGGEGGGIFGSASPHGGSGGSFAPSSLPTRGAGVSTVTASAAAVGEMPMVSQPSSSSTSSSRSKKSGHRQFFGGAQTLGRSDAIKIPTRRFTTALSKMTGDGGFSSRGRSSSKTGSGEGSAEGSSSDASSAKPQPPLYFPSVMVGAGIITSLVPAPPPPSQTARSEVFGTSVAPSATATTSLRPKQKSELPPSMVAPPPPPPPPPPHSTPPSSPYCLACERCQRRERRGHQKTSSADPASISSEDGGVGVGGGGNGGGIFAADEDVEQPLPLPVAECRRLLPPYRGLYNLYKQLYRTVKPFHTNRRLPRSGSFDICAARRRKLVRGRVFEALGGGEGSALDRLLFSISPPLGDITSCVFLLAFSPPFKPPSTDEMDYRWYLVHRPGNCCSRCCLWNTPILLAELNLQDVVAHQIYILSLKEGRKTESLRSIPCGAIPCLSTSRLFVWRFAGAAPFGEMSQCSSHIKSNLLRPWSVLYLGPDNEIDDGTLPVSPAILSFSSSYCCCCYCGSPLSQQRHRSRTQQQPQQSQCQQQQQSNYHAYANLIRNTGSSTLPSVSRRNHHHRTAPIAFPGKPSVPCDVPDGHNRRGVFSASSTSCSTSQASSPSSPQGHVSYYNLTSGVGPACLPPNPLKYPFHEERPSGAYANLQHLYASLNLQQNRWRMPCSVRAPASAAVAEQIPDEIREPKRNYALVDLRPSPASSVIAPGDTITFVSTSEDTVSTATDGGAAGGVGATSGGGGSGSRTDSSASTLHTNTSTSSSAATFVPGNGGNRSRTASQLRRTSSHSLTAVLPVPTLNYVHIMTKRDAKAAVAGAAGCESPLSSSTATSSTTSSSDKEQRAPAAVPLNITTPTALASSAEQIPYAQIDFERTRALNAVNGAGEVNHPHGHHFHRFRQHKAATNALAVPLSGAKPSIVSGCGGLRGLSTRKKSDGW</sequence>
<feature type="compositionally biased region" description="Gly residues" evidence="1">
    <location>
        <begin position="472"/>
        <end position="488"/>
    </location>
</feature>
<reference evidence="2 3" key="1">
    <citation type="journal article" date="2013" name="Nature">
        <title>The genomes of four tapeworm species reveal adaptations to parasitism.</title>
        <authorList>
            <person name="Tsai I.J."/>
            <person name="Zarowiecki M."/>
            <person name="Holroyd N."/>
            <person name="Garciarrubio A."/>
            <person name="Sanchez-Flores A."/>
            <person name="Brooks K.L."/>
            <person name="Tracey A."/>
            <person name="Bobes R.J."/>
            <person name="Fragoso G."/>
            <person name="Sciutto E."/>
            <person name="Aslett M."/>
            <person name="Beasley H."/>
            <person name="Bennett H.M."/>
            <person name="Cai J."/>
            <person name="Camicia F."/>
            <person name="Clark R."/>
            <person name="Cucher M."/>
            <person name="De Silva N."/>
            <person name="Day T.A."/>
            <person name="Deplazes P."/>
            <person name="Estrada K."/>
            <person name="Fernandez C."/>
            <person name="Holland P.W."/>
            <person name="Hou J."/>
            <person name="Hu S."/>
            <person name="Huckvale T."/>
            <person name="Hung S.S."/>
            <person name="Kamenetzky L."/>
            <person name="Keane J.A."/>
            <person name="Kiss F."/>
            <person name="Koziol U."/>
            <person name="Lambert O."/>
            <person name="Liu K."/>
            <person name="Luo X."/>
            <person name="Luo Y."/>
            <person name="Macchiaroli N."/>
            <person name="Nichol S."/>
            <person name="Paps J."/>
            <person name="Parkinson J."/>
            <person name="Pouchkina-Stantcheva N."/>
            <person name="Riddiford N."/>
            <person name="Rosenzvit M."/>
            <person name="Salinas G."/>
            <person name="Wasmuth J.D."/>
            <person name="Zamanian M."/>
            <person name="Zheng Y."/>
            <person name="Cai X."/>
            <person name="Soberon X."/>
            <person name="Olson P.D."/>
            <person name="Laclette J.P."/>
            <person name="Brehm K."/>
            <person name="Berriman M."/>
            <person name="Garciarrubio A."/>
            <person name="Bobes R.J."/>
            <person name="Fragoso G."/>
            <person name="Sanchez-Flores A."/>
            <person name="Estrada K."/>
            <person name="Cevallos M.A."/>
            <person name="Morett E."/>
            <person name="Gonzalez V."/>
            <person name="Portillo T."/>
            <person name="Ochoa-Leyva A."/>
            <person name="Jose M.V."/>
            <person name="Sciutto E."/>
            <person name="Landa A."/>
            <person name="Jimenez L."/>
            <person name="Valdes V."/>
            <person name="Carrero J.C."/>
            <person name="Larralde C."/>
            <person name="Morales-Montor J."/>
            <person name="Limon-Lason J."/>
            <person name="Soberon X."/>
            <person name="Laclette J.P."/>
        </authorList>
    </citation>
    <scope>NUCLEOTIDE SEQUENCE [LARGE SCALE GENOMIC DNA]</scope>
</reference>
<feature type="compositionally biased region" description="Low complexity" evidence="1">
    <location>
        <begin position="651"/>
        <end position="660"/>
    </location>
</feature>
<feature type="region of interest" description="Disordered" evidence="1">
    <location>
        <begin position="1199"/>
        <end position="1264"/>
    </location>
</feature>
<feature type="compositionally biased region" description="Low complexity" evidence="1">
    <location>
        <begin position="459"/>
        <end position="471"/>
    </location>
</feature>
<feature type="region of interest" description="Disordered" evidence="1">
    <location>
        <begin position="1297"/>
        <end position="1321"/>
    </location>
</feature>
<evidence type="ECO:0000313" key="2">
    <source>
        <dbReference type="EMBL" id="CDS23354.1"/>
    </source>
</evidence>
<feature type="compositionally biased region" description="Pro residues" evidence="1">
    <location>
        <begin position="673"/>
        <end position="691"/>
    </location>
</feature>
<dbReference type="SUPFAM" id="SSF50729">
    <property type="entry name" value="PH domain-like"/>
    <property type="match status" value="1"/>
</dbReference>
<reference evidence="4" key="3">
    <citation type="submission" date="2020-10" db="UniProtKB">
        <authorList>
            <consortium name="WormBaseParasite"/>
        </authorList>
    </citation>
    <scope>IDENTIFICATION</scope>
</reference>
<gene>
    <name evidence="4" type="primary">EGR_06294</name>
    <name evidence="2" type="ORF">EgrG_000086200</name>
</gene>
<feature type="compositionally biased region" description="Gly residues" evidence="1">
    <location>
        <begin position="1206"/>
        <end position="1221"/>
    </location>
</feature>
<dbReference type="Gene3D" id="2.30.29.30">
    <property type="entry name" value="Pleckstrin-homology domain (PH domain)/Phosphotyrosine-binding domain (PTB)"/>
    <property type="match status" value="1"/>
</dbReference>
<dbReference type="EMBL" id="LK028590">
    <property type="protein sequence ID" value="CDS23354.1"/>
    <property type="molecule type" value="Genomic_DNA"/>
</dbReference>
<evidence type="ECO:0000256" key="1">
    <source>
        <dbReference type="SAM" id="MobiDB-lite"/>
    </source>
</evidence>
<feature type="compositionally biased region" description="Low complexity" evidence="1">
    <location>
        <begin position="585"/>
        <end position="611"/>
    </location>
</feature>
<evidence type="ECO:0000313" key="3">
    <source>
        <dbReference type="Proteomes" id="UP000492820"/>
    </source>
</evidence>
<feature type="compositionally biased region" description="Low complexity" evidence="1">
    <location>
        <begin position="1297"/>
        <end position="1313"/>
    </location>
</feature>